<keyword evidence="4 5" id="KW-0472">Membrane</keyword>
<dbReference type="InterPro" id="IPR044839">
    <property type="entry name" value="NDR1-like"/>
</dbReference>
<evidence type="ECO:0000256" key="4">
    <source>
        <dbReference type="ARBA" id="ARBA00023136"/>
    </source>
</evidence>
<accession>A0A565CEB6</accession>
<comment type="subcellular location">
    <subcellularLocation>
        <location evidence="1">Membrane</location>
        <topology evidence="1">Single-pass membrane protein</topology>
    </subcellularLocation>
</comment>
<name>A0A565CEB6_9BRAS</name>
<dbReference type="Proteomes" id="UP000489600">
    <property type="component" value="Unassembled WGS sequence"/>
</dbReference>
<evidence type="ECO:0000256" key="1">
    <source>
        <dbReference type="ARBA" id="ARBA00004167"/>
    </source>
</evidence>
<comment type="caution">
    <text evidence="7">The sequence shown here is derived from an EMBL/GenBank/DDBJ whole genome shotgun (WGS) entry which is preliminary data.</text>
</comment>
<reference evidence="7" key="1">
    <citation type="submission" date="2019-07" db="EMBL/GenBank/DDBJ databases">
        <authorList>
            <person name="Dittberner H."/>
        </authorList>
    </citation>
    <scope>NUCLEOTIDE SEQUENCE [LARGE SCALE GENOMIC DNA]</scope>
</reference>
<keyword evidence="2 5" id="KW-0812">Transmembrane</keyword>
<dbReference type="InterPro" id="IPR004864">
    <property type="entry name" value="LEA_2"/>
</dbReference>
<evidence type="ECO:0000256" key="5">
    <source>
        <dbReference type="SAM" id="Phobius"/>
    </source>
</evidence>
<proteinExistence type="predicted"/>
<evidence type="ECO:0000313" key="8">
    <source>
        <dbReference type="Proteomes" id="UP000489600"/>
    </source>
</evidence>
<dbReference type="AlphaFoldDB" id="A0A565CEB6"/>
<keyword evidence="8" id="KW-1185">Reference proteome</keyword>
<feature type="domain" description="Late embryogenesis abundant protein LEA-2 subgroup" evidence="6">
    <location>
        <begin position="107"/>
        <end position="212"/>
    </location>
</feature>
<dbReference type="GO" id="GO:0098542">
    <property type="term" value="P:defense response to other organism"/>
    <property type="evidence" value="ECO:0007669"/>
    <property type="project" value="InterPro"/>
</dbReference>
<keyword evidence="3 5" id="KW-1133">Transmembrane helix</keyword>
<dbReference type="OrthoDB" id="764273at2759"/>
<dbReference type="PANTHER" id="PTHR31234:SF65">
    <property type="entry name" value="LATE EMBRYOGENESIS ABUNDANT PROTEIN, LEA_2 SUBGROUP"/>
    <property type="match status" value="1"/>
</dbReference>
<protein>
    <recommendedName>
        <fullName evidence="6">Late embryogenesis abundant protein LEA-2 subgroup domain-containing protein</fullName>
    </recommendedName>
</protein>
<dbReference type="GO" id="GO:0016020">
    <property type="term" value="C:membrane"/>
    <property type="evidence" value="ECO:0007669"/>
    <property type="project" value="UniProtKB-SubCell"/>
</dbReference>
<evidence type="ECO:0000259" key="6">
    <source>
        <dbReference type="Pfam" id="PF03168"/>
    </source>
</evidence>
<evidence type="ECO:0000256" key="2">
    <source>
        <dbReference type="ARBA" id="ARBA00022692"/>
    </source>
</evidence>
<dbReference type="EMBL" id="CABITT030000007">
    <property type="protein sequence ID" value="VVB11922.1"/>
    <property type="molecule type" value="Genomic_DNA"/>
</dbReference>
<gene>
    <name evidence="7" type="ORF">ANE_LOCUS22366</name>
</gene>
<dbReference type="Gene3D" id="2.60.40.1820">
    <property type="match status" value="1"/>
</dbReference>
<organism evidence="7 8">
    <name type="scientific">Arabis nemorensis</name>
    <dbReference type="NCBI Taxonomy" id="586526"/>
    <lineage>
        <taxon>Eukaryota</taxon>
        <taxon>Viridiplantae</taxon>
        <taxon>Streptophyta</taxon>
        <taxon>Embryophyta</taxon>
        <taxon>Tracheophyta</taxon>
        <taxon>Spermatophyta</taxon>
        <taxon>Magnoliopsida</taxon>
        <taxon>eudicotyledons</taxon>
        <taxon>Gunneridae</taxon>
        <taxon>Pentapetalae</taxon>
        <taxon>rosids</taxon>
        <taxon>malvids</taxon>
        <taxon>Brassicales</taxon>
        <taxon>Brassicaceae</taxon>
        <taxon>Arabideae</taxon>
        <taxon>Arabis</taxon>
    </lineage>
</organism>
<feature type="transmembrane region" description="Helical" evidence="5">
    <location>
        <begin position="44"/>
        <end position="67"/>
    </location>
</feature>
<evidence type="ECO:0000256" key="3">
    <source>
        <dbReference type="ARBA" id="ARBA00022989"/>
    </source>
</evidence>
<dbReference type="PANTHER" id="PTHR31234">
    <property type="entry name" value="LATE EMBRYOGENESIS ABUNDANT (LEA) HYDROXYPROLINE-RICH GLYCOPROTEIN FAMILY"/>
    <property type="match status" value="1"/>
</dbReference>
<evidence type="ECO:0000313" key="7">
    <source>
        <dbReference type="EMBL" id="VVB11922.1"/>
    </source>
</evidence>
<dbReference type="Pfam" id="PF03168">
    <property type="entry name" value="LEA_2"/>
    <property type="match status" value="1"/>
</dbReference>
<sequence length="237" mass="26422">MAKCNEDQAKPFAALSLATLSDQPNEDHYHHHDQTKHVHSRTKLVLCCGFIAALALLIAVTFIVLSLTVCHLRNPKLTVDSISFVQPLEFVNGQVNSNRNATVSVMISIRNPNWASFRMIDATVTNYYGQLVVAGGSVRRNETFPQKVRAKRTVKMNLTAEIVTTKLLESVPGLMEDLNGKGLDMRSSVAVSGKVKIMKIFKKSVYLKTDCSMKMMSNSSKITFLDMKCKKQHVHPI</sequence>